<feature type="transmembrane region" description="Helical" evidence="6">
    <location>
        <begin position="261"/>
        <end position="280"/>
    </location>
</feature>
<keyword evidence="2 6" id="KW-0812">Transmembrane</keyword>
<feature type="domain" description="SLC12A transporter C-terminal" evidence="8">
    <location>
        <begin position="1292"/>
        <end position="1369"/>
    </location>
</feature>
<name>A0ABD2L8C9_9BILA</name>
<dbReference type="InterPro" id="IPR018491">
    <property type="entry name" value="SLC12_C"/>
</dbReference>
<comment type="caution">
    <text evidence="9">The sequence shown here is derived from an EMBL/GenBank/DDBJ whole genome shotgun (WGS) entry which is preliminary data.</text>
</comment>
<feature type="compositionally biased region" description="Low complexity" evidence="5">
    <location>
        <begin position="1277"/>
        <end position="1288"/>
    </location>
</feature>
<evidence type="ECO:0000313" key="10">
    <source>
        <dbReference type="Proteomes" id="UP001620626"/>
    </source>
</evidence>
<feature type="domain" description="Amino acid permease/ SLC12A" evidence="7">
    <location>
        <begin position="263"/>
        <end position="434"/>
    </location>
</feature>
<feature type="transmembrane region" description="Helical" evidence="6">
    <location>
        <begin position="607"/>
        <end position="633"/>
    </location>
</feature>
<dbReference type="Pfam" id="PF00324">
    <property type="entry name" value="AA_permease"/>
    <property type="match status" value="2"/>
</dbReference>
<feature type="transmembrane region" description="Helical" evidence="6">
    <location>
        <begin position="339"/>
        <end position="368"/>
    </location>
</feature>
<feature type="transmembrane region" description="Helical" evidence="6">
    <location>
        <begin position="778"/>
        <end position="799"/>
    </location>
</feature>
<dbReference type="Proteomes" id="UP001620626">
    <property type="component" value="Unassembled WGS sequence"/>
</dbReference>
<evidence type="ECO:0000256" key="2">
    <source>
        <dbReference type="ARBA" id="ARBA00022692"/>
    </source>
</evidence>
<feature type="transmembrane region" description="Helical" evidence="6">
    <location>
        <begin position="752"/>
        <end position="771"/>
    </location>
</feature>
<reference evidence="9 10" key="1">
    <citation type="submission" date="2024-10" db="EMBL/GenBank/DDBJ databases">
        <authorList>
            <person name="Kim D."/>
        </authorList>
    </citation>
    <scope>NUCLEOTIDE SEQUENCE [LARGE SCALE GENOMIC DNA]</scope>
    <source>
        <strain evidence="9">BH-2024</strain>
    </source>
</reference>
<dbReference type="EMBL" id="JBICBT010000507">
    <property type="protein sequence ID" value="KAL3111388.1"/>
    <property type="molecule type" value="Genomic_DNA"/>
</dbReference>
<dbReference type="PANTHER" id="PTHR11827:SF73">
    <property type="entry name" value="KAZACHOC, ISOFORM G"/>
    <property type="match status" value="1"/>
</dbReference>
<protein>
    <submittedName>
        <fullName evidence="9">Uncharacterized protein</fullName>
    </submittedName>
</protein>
<dbReference type="InterPro" id="IPR004842">
    <property type="entry name" value="SLC12A_fam"/>
</dbReference>
<keyword evidence="3 6" id="KW-1133">Transmembrane helix</keyword>
<feature type="domain" description="SLC12A transporter C-terminal" evidence="8">
    <location>
        <begin position="912"/>
        <end position="1007"/>
    </location>
</feature>
<feature type="region of interest" description="Disordered" evidence="5">
    <location>
        <begin position="1169"/>
        <end position="1244"/>
    </location>
</feature>
<keyword evidence="10" id="KW-1185">Reference proteome</keyword>
<evidence type="ECO:0000256" key="5">
    <source>
        <dbReference type="SAM" id="MobiDB-lite"/>
    </source>
</evidence>
<evidence type="ECO:0000259" key="8">
    <source>
        <dbReference type="Pfam" id="PF03522"/>
    </source>
</evidence>
<organism evidence="9 10">
    <name type="scientific">Heterodera trifolii</name>
    <dbReference type="NCBI Taxonomy" id="157864"/>
    <lineage>
        <taxon>Eukaryota</taxon>
        <taxon>Metazoa</taxon>
        <taxon>Ecdysozoa</taxon>
        <taxon>Nematoda</taxon>
        <taxon>Chromadorea</taxon>
        <taxon>Rhabditida</taxon>
        <taxon>Tylenchina</taxon>
        <taxon>Tylenchomorpha</taxon>
        <taxon>Tylenchoidea</taxon>
        <taxon>Heteroderidae</taxon>
        <taxon>Heteroderinae</taxon>
        <taxon>Heterodera</taxon>
    </lineage>
</organism>
<feature type="transmembrane region" description="Helical" evidence="6">
    <location>
        <begin position="380"/>
        <end position="400"/>
    </location>
</feature>
<feature type="domain" description="SLC12A transporter C-terminal" evidence="8">
    <location>
        <begin position="1050"/>
        <end position="1119"/>
    </location>
</feature>
<evidence type="ECO:0000256" key="6">
    <source>
        <dbReference type="SAM" id="Phobius"/>
    </source>
</evidence>
<feature type="region of interest" description="Disordered" evidence="5">
    <location>
        <begin position="220"/>
        <end position="252"/>
    </location>
</feature>
<feature type="compositionally biased region" description="Basic and acidic residues" evidence="5">
    <location>
        <begin position="1169"/>
        <end position="1178"/>
    </location>
</feature>
<gene>
    <name evidence="9" type="ORF">niasHT_019618</name>
</gene>
<evidence type="ECO:0000256" key="3">
    <source>
        <dbReference type="ARBA" id="ARBA00022989"/>
    </source>
</evidence>
<keyword evidence="4 6" id="KW-0472">Membrane</keyword>
<dbReference type="Gene3D" id="1.20.1740.10">
    <property type="entry name" value="Amino acid/polyamine transporter I"/>
    <property type="match status" value="2"/>
</dbReference>
<comment type="subcellular location">
    <subcellularLocation>
        <location evidence="1">Membrane</location>
        <topology evidence="1">Multi-pass membrane protein</topology>
    </subcellularLocation>
</comment>
<dbReference type="InterPro" id="IPR004841">
    <property type="entry name" value="AA-permease/SLC12A_dom"/>
</dbReference>
<feature type="compositionally biased region" description="Low complexity" evidence="5">
    <location>
        <begin position="1213"/>
        <end position="1225"/>
    </location>
</feature>
<feature type="region of interest" description="Disordered" evidence="5">
    <location>
        <begin position="104"/>
        <end position="178"/>
    </location>
</feature>
<feature type="domain" description="Amino acid permease/ SLC12A" evidence="7">
    <location>
        <begin position="610"/>
        <end position="893"/>
    </location>
</feature>
<dbReference type="GO" id="GO:0016020">
    <property type="term" value="C:membrane"/>
    <property type="evidence" value="ECO:0007669"/>
    <property type="project" value="UniProtKB-SubCell"/>
</dbReference>
<feature type="compositionally biased region" description="Low complexity" evidence="5">
    <location>
        <begin position="1259"/>
        <end position="1269"/>
    </location>
</feature>
<evidence type="ECO:0000259" key="7">
    <source>
        <dbReference type="Pfam" id="PF00324"/>
    </source>
</evidence>
<evidence type="ECO:0000313" key="9">
    <source>
        <dbReference type="EMBL" id="KAL3111388.1"/>
    </source>
</evidence>
<proteinExistence type="predicted"/>
<feature type="region of interest" description="Disordered" evidence="5">
    <location>
        <begin position="1259"/>
        <end position="1292"/>
    </location>
</feature>
<evidence type="ECO:0000256" key="1">
    <source>
        <dbReference type="ARBA" id="ARBA00004141"/>
    </source>
</evidence>
<evidence type="ECO:0000256" key="4">
    <source>
        <dbReference type="ARBA" id="ARBA00023136"/>
    </source>
</evidence>
<feature type="transmembrane region" description="Helical" evidence="6">
    <location>
        <begin position="819"/>
        <end position="846"/>
    </location>
</feature>
<feature type="transmembrane region" description="Helical" evidence="6">
    <location>
        <begin position="292"/>
        <end position="319"/>
    </location>
</feature>
<dbReference type="Pfam" id="PF03522">
    <property type="entry name" value="SLC12"/>
    <property type="match status" value="3"/>
</dbReference>
<feature type="region of interest" description="Disordered" evidence="5">
    <location>
        <begin position="52"/>
        <end position="76"/>
    </location>
</feature>
<feature type="transmembrane region" description="Helical" evidence="6">
    <location>
        <begin position="653"/>
        <end position="679"/>
    </location>
</feature>
<dbReference type="PANTHER" id="PTHR11827">
    <property type="entry name" value="SOLUTE CARRIER FAMILY 12, CATION COTRANSPORTERS"/>
    <property type="match status" value="1"/>
</dbReference>
<sequence length="1369" mass="149256">MSSRFQVSSVNGEEDNATVNVCSDGTVTAAAADHDGAALGPKQSDIQIRIFDVDDQFDDDKNNNNNNSATVAEEQQHQATVMMAPHEGSAAGGRPVAVLLPHQQQQPPQLHDDEDEDDFAGTATGADNEMPYNNKHKNNSSNHRHQHNGSSAKTPTAPPPTATRLATETTEKEPLCAKQQQQQHNMALYEDDCSKGGQNIGQMLRSLSLYNAILPTAVDEEDKESTAKGATNGGVKNGEKERNGGTKGAPKRQTAKLGTIMGVYIPCLQNIFGVLFFIRLPWIVGTAGILEAFMVVLLCCSVTFLTSISLSAIATNGVVSGGGPYYMISRNLGPELGGAVGVLFYLGTTVAASMYIIGAVEIFLIYIMPQAKLFEDMYHNFRLFGSILLILVGLIVLAGVKIVNKFALPAVLIVIACIVFTFVGIFLKFDGSDSLQFCMVGNRPVDLSGFERQKGFVPECSAEGLRKVFCVDPATNANASNGNNNNNNNIYNGNGAANNGPMPLNSAGAIVETTTSATTTTTRASRFRNHNKVVFYAPSVVSNCDRYFERVLQKDPSAIRMKPAIPGISSGVFFENLYSKYRRSGNVLTKLDSSTGELPPENRRTAFWVFTDTTTSFMILVGVFFPSVTGIMAGSNRSGNLRDASRSIPIGTLGAQLTTSVVYMAGAVLFGSSVAEMFIRDKFGQSAMGRLVIAELAIPNPLFILIGCCSSTIGAGMQSLTGAPRLLQAISADDVIPFLRPFQKTDARGEPIRAIFLTLCICWLGILIAVIENITALITQFFLMCYLGVNAACALQSLLKAPGWRPSFKYFHWSLSTLGAFLCVSVMFISAWYFALVAIFIGAAVYKYIEYMGAEKEWGDGLKGLALSAARFALLNVDSRGITHTRNWRPQLLVLHPSASMSGLFTDLESTRRGLLAFVGQLKAGKGLTLVAECVEGKFAEMAGAELDTIRQNLHDEVKASRIRGFCDVLVADQYIQGVSHLIQTSGLGGLRHNSVVCAWPQNWSASGPGKNPMLEANRFAELVRTIAAAGCAVLVPKYASAFPSHGDRLTGTIDIYWVVHDGGLLMLIPFLLIKHKTWKNTKVRLFTFAQPEDNTLQMKRDLERFLYHLRIEAQVFVLEIDSTEIEPYVYQRTLKIEERVKLLREMGTKSNERVADIQVTMDEAVLERKYSRPDSARRRSSTVDPDAPSQDSAKANTLWAVHEESEEEGKQQQRQQPRSTEQSQAARTAPANDDDDNGTNGSKVRFIDNSVEIHRPSLDSADSLLPSPVKVPPRATTTNNNTLTVNNDANESQTVPSTVARMHTAMKLNQHMRELSADAQLLIVNLPGPPEVGQHDAYYMEFIEALTEGIRRVLLVRGTGSEVVTIYS</sequence>
<feature type="transmembrane region" description="Helical" evidence="6">
    <location>
        <begin position="406"/>
        <end position="427"/>
    </location>
</feature>
<accession>A0ABD2L8C9</accession>
<feature type="compositionally biased region" description="Basic residues" evidence="5">
    <location>
        <begin position="134"/>
        <end position="147"/>
    </location>
</feature>